<name>A0AAN5I1S6_9BILA</name>
<comment type="caution">
    <text evidence="2">The sequence shown here is derived from an EMBL/GenBank/DDBJ whole genome shotgun (WGS) entry which is preliminary data.</text>
</comment>
<feature type="region of interest" description="Disordered" evidence="1">
    <location>
        <begin position="164"/>
        <end position="186"/>
    </location>
</feature>
<dbReference type="AlphaFoldDB" id="A0AAN5I1S6"/>
<dbReference type="Proteomes" id="UP001328107">
    <property type="component" value="Unassembled WGS sequence"/>
</dbReference>
<keyword evidence="3" id="KW-1185">Reference proteome</keyword>
<reference evidence="3" key="1">
    <citation type="submission" date="2022-10" db="EMBL/GenBank/DDBJ databases">
        <title>Genome assembly of Pristionchus species.</title>
        <authorList>
            <person name="Yoshida K."/>
            <person name="Sommer R.J."/>
        </authorList>
    </citation>
    <scope>NUCLEOTIDE SEQUENCE [LARGE SCALE GENOMIC DNA]</scope>
    <source>
        <strain evidence="3">RS5460</strain>
    </source>
</reference>
<accession>A0AAN5I1S6</accession>
<evidence type="ECO:0000256" key="1">
    <source>
        <dbReference type="SAM" id="MobiDB-lite"/>
    </source>
</evidence>
<sequence>MGSRWLDGVISGYYDGSTRRTFFVTTPQGIAVVYPRVHGYHPDVRVGVFVAVQVSRPRTRGKSLEVEDMKLISHPEGIDRRVNLNELEILCQASLTKKEFGWFLFHNDFLGGMVKKRGSESDEEELNEAGTSYTVVCRRVRAEDHVPLAMKAFWVIEGMTTKNEMAKREDGEDKNEEKEREKNTNEVMETRRVKTTESIIPYMRKLLMDKEVCRLFAVHDEQTFERIKQICFRK</sequence>
<protein>
    <submittedName>
        <fullName evidence="2">Uncharacterized protein</fullName>
    </submittedName>
</protein>
<organism evidence="2 3">
    <name type="scientific">Pristionchus mayeri</name>
    <dbReference type="NCBI Taxonomy" id="1317129"/>
    <lineage>
        <taxon>Eukaryota</taxon>
        <taxon>Metazoa</taxon>
        <taxon>Ecdysozoa</taxon>
        <taxon>Nematoda</taxon>
        <taxon>Chromadorea</taxon>
        <taxon>Rhabditida</taxon>
        <taxon>Rhabditina</taxon>
        <taxon>Diplogasteromorpha</taxon>
        <taxon>Diplogasteroidea</taxon>
        <taxon>Neodiplogasteridae</taxon>
        <taxon>Pristionchus</taxon>
    </lineage>
</organism>
<dbReference type="EMBL" id="BTRK01000004">
    <property type="protein sequence ID" value="GMR48390.1"/>
    <property type="molecule type" value="Genomic_DNA"/>
</dbReference>
<proteinExistence type="predicted"/>
<gene>
    <name evidence="2" type="ORF">PMAYCL1PPCAC_18585</name>
</gene>
<evidence type="ECO:0000313" key="3">
    <source>
        <dbReference type="Proteomes" id="UP001328107"/>
    </source>
</evidence>
<evidence type="ECO:0000313" key="2">
    <source>
        <dbReference type="EMBL" id="GMR48390.1"/>
    </source>
</evidence>